<accession>A0AAW2DJ53</accession>
<gene>
    <name evidence="1" type="ORF">SO802_005307</name>
</gene>
<evidence type="ECO:0000313" key="2">
    <source>
        <dbReference type="Proteomes" id="UP001459277"/>
    </source>
</evidence>
<name>A0AAW2DJ53_9ROSI</name>
<evidence type="ECO:0008006" key="3">
    <source>
        <dbReference type="Google" id="ProtNLM"/>
    </source>
</evidence>
<comment type="caution">
    <text evidence="1">The sequence shown here is derived from an EMBL/GenBank/DDBJ whole genome shotgun (WGS) entry which is preliminary data.</text>
</comment>
<dbReference type="AlphaFoldDB" id="A0AAW2DJ53"/>
<protein>
    <recommendedName>
        <fullName evidence="3">Reverse transcriptase zinc-binding domain-containing protein</fullName>
    </recommendedName>
</protein>
<dbReference type="EMBL" id="JAZDWU010000002">
    <property type="protein sequence ID" value="KAL0010199.1"/>
    <property type="molecule type" value="Genomic_DNA"/>
</dbReference>
<dbReference type="Proteomes" id="UP001459277">
    <property type="component" value="Unassembled WGS sequence"/>
</dbReference>
<sequence length="144" mass="16872">MDVCEECNNGLENSGHLFWSCQRARQIWQCTKLSFAFEPTAISSFFDLVWHLMMIEEFDEDKVATVVTIAWSIWVLDEEVGCACSCHCKCWRHHFKGAKIKNVARIEDKRHIDHRVLLFLLPTLPIDEKIQFILDWEMAGSIRI</sequence>
<proteinExistence type="predicted"/>
<keyword evidence="2" id="KW-1185">Reference proteome</keyword>
<organism evidence="1 2">
    <name type="scientific">Lithocarpus litseifolius</name>
    <dbReference type="NCBI Taxonomy" id="425828"/>
    <lineage>
        <taxon>Eukaryota</taxon>
        <taxon>Viridiplantae</taxon>
        <taxon>Streptophyta</taxon>
        <taxon>Embryophyta</taxon>
        <taxon>Tracheophyta</taxon>
        <taxon>Spermatophyta</taxon>
        <taxon>Magnoliopsida</taxon>
        <taxon>eudicotyledons</taxon>
        <taxon>Gunneridae</taxon>
        <taxon>Pentapetalae</taxon>
        <taxon>rosids</taxon>
        <taxon>fabids</taxon>
        <taxon>Fagales</taxon>
        <taxon>Fagaceae</taxon>
        <taxon>Lithocarpus</taxon>
    </lineage>
</organism>
<evidence type="ECO:0000313" key="1">
    <source>
        <dbReference type="EMBL" id="KAL0010199.1"/>
    </source>
</evidence>
<reference evidence="1 2" key="1">
    <citation type="submission" date="2024-01" db="EMBL/GenBank/DDBJ databases">
        <title>A telomere-to-telomere, gap-free genome of sweet tea (Lithocarpus litseifolius).</title>
        <authorList>
            <person name="Zhou J."/>
        </authorList>
    </citation>
    <scope>NUCLEOTIDE SEQUENCE [LARGE SCALE GENOMIC DNA]</scope>
    <source>
        <strain evidence="1">Zhou-2022a</strain>
        <tissue evidence="1">Leaf</tissue>
    </source>
</reference>